<evidence type="ECO:0000256" key="2">
    <source>
        <dbReference type="ARBA" id="ARBA00004613"/>
    </source>
</evidence>
<keyword evidence="5" id="KW-0732">Signal</keyword>
<keyword evidence="13" id="KW-1185">Reference proteome</keyword>
<evidence type="ECO:0000256" key="9">
    <source>
        <dbReference type="ARBA" id="ARBA00023326"/>
    </source>
</evidence>
<evidence type="ECO:0000256" key="11">
    <source>
        <dbReference type="SAM" id="MobiDB-lite"/>
    </source>
</evidence>
<keyword evidence="7" id="KW-0119">Carbohydrate metabolism</keyword>
<feature type="region of interest" description="Disordered" evidence="11">
    <location>
        <begin position="174"/>
        <end position="199"/>
    </location>
</feature>
<dbReference type="GO" id="GO:0005576">
    <property type="term" value="C:extracellular region"/>
    <property type="evidence" value="ECO:0007669"/>
    <property type="project" value="UniProtKB-SubCell"/>
</dbReference>
<dbReference type="Pfam" id="PF07335">
    <property type="entry name" value="Glyco_hydro_75"/>
    <property type="match status" value="1"/>
</dbReference>
<dbReference type="Proteomes" id="UP000829685">
    <property type="component" value="Unassembled WGS sequence"/>
</dbReference>
<organism evidence="12 13">
    <name type="scientific">Neoarthrinium moseri</name>
    <dbReference type="NCBI Taxonomy" id="1658444"/>
    <lineage>
        <taxon>Eukaryota</taxon>
        <taxon>Fungi</taxon>
        <taxon>Dikarya</taxon>
        <taxon>Ascomycota</taxon>
        <taxon>Pezizomycotina</taxon>
        <taxon>Sordariomycetes</taxon>
        <taxon>Xylariomycetidae</taxon>
        <taxon>Amphisphaeriales</taxon>
        <taxon>Apiosporaceae</taxon>
        <taxon>Neoarthrinium</taxon>
    </lineage>
</organism>
<comment type="similarity">
    <text evidence="3 10">Belongs to the glycosyl hydrolase 75 family.</text>
</comment>
<sequence length="234" mass="24361">MDIDCDGTQGGPADDGRCGKSTDTQSQTSFKDVVASYKKGVSDLDAKIHPYVVFGNTGTKSGYTNFDPEQYGIEPLSVMAVVCGEKLVYGIWGDENGDDGDHPMVGEASISLATACFGQGVNGNSGHDEDDVLYIAFPGSDAVPGADGADWGAKSQADFASSIQSLGDKLIKRIGSTGNSTGDSEPDPTTQVPTSTSSAASYSEPAQACAWSGHCAGKCFRRIELCLSHFTTDD</sequence>
<keyword evidence="9 10" id="KW-0624">Polysaccharide degradation</keyword>
<evidence type="ECO:0000256" key="6">
    <source>
        <dbReference type="ARBA" id="ARBA00022801"/>
    </source>
</evidence>
<dbReference type="PANTHER" id="PTHR42061">
    <property type="entry name" value="ENDO-CHITOSANASE"/>
    <property type="match status" value="1"/>
</dbReference>
<dbReference type="GO" id="GO:0016977">
    <property type="term" value="F:chitosanase activity"/>
    <property type="evidence" value="ECO:0007669"/>
    <property type="project" value="UniProtKB-EC"/>
</dbReference>
<evidence type="ECO:0000256" key="7">
    <source>
        <dbReference type="ARBA" id="ARBA00023277"/>
    </source>
</evidence>
<evidence type="ECO:0000256" key="3">
    <source>
        <dbReference type="ARBA" id="ARBA00007799"/>
    </source>
</evidence>
<dbReference type="PANTHER" id="PTHR42061:SF6">
    <property type="entry name" value="ENDO-CHITOSANASE"/>
    <property type="match status" value="1"/>
</dbReference>
<accession>A0A9Q0AU74</accession>
<evidence type="ECO:0000313" key="12">
    <source>
        <dbReference type="EMBL" id="KAI1879373.1"/>
    </source>
</evidence>
<evidence type="ECO:0000256" key="8">
    <source>
        <dbReference type="ARBA" id="ARBA00023295"/>
    </source>
</evidence>
<comment type="subcellular location">
    <subcellularLocation>
        <location evidence="2 10">Secreted</location>
    </subcellularLocation>
</comment>
<dbReference type="GO" id="GO:0000272">
    <property type="term" value="P:polysaccharide catabolic process"/>
    <property type="evidence" value="ECO:0007669"/>
    <property type="project" value="UniProtKB-KW"/>
</dbReference>
<proteinExistence type="inferred from homology"/>
<dbReference type="EC" id="3.2.1.132" evidence="10"/>
<dbReference type="AlphaFoldDB" id="A0A9Q0AU74"/>
<keyword evidence="4" id="KW-0964">Secreted</keyword>
<comment type="function">
    <text evidence="10">Chitosanase catalyzing the endo-type cleavage of chitosan, the deacylated form of chitin. Chitosanase may be crucial in the degradation of the deacetylated portion of chitin in the fungal cell wall.</text>
</comment>
<gene>
    <name evidence="12" type="ORF">JX265_002327</name>
</gene>
<name>A0A9Q0AU74_9PEZI</name>
<protein>
    <recommendedName>
        <fullName evidence="10">Endo-chitosanase</fullName>
        <ecNumber evidence="10">3.2.1.132</ecNumber>
    </recommendedName>
</protein>
<keyword evidence="6 10" id="KW-0378">Hydrolase</keyword>
<reference evidence="12" key="1">
    <citation type="submission" date="2021-03" db="EMBL/GenBank/DDBJ databases">
        <title>Revisited historic fungal species revealed as producer of novel bioactive compounds through whole genome sequencing and comparative genomics.</title>
        <authorList>
            <person name="Vignolle G.A."/>
            <person name="Hochenegger N."/>
            <person name="Mach R.L."/>
            <person name="Mach-Aigner A.R."/>
            <person name="Javad Rahimi M."/>
            <person name="Salim K.A."/>
            <person name="Chan C.M."/>
            <person name="Lim L.B.L."/>
            <person name="Cai F."/>
            <person name="Druzhinina I.S."/>
            <person name="U'Ren J.M."/>
            <person name="Derntl C."/>
        </authorList>
    </citation>
    <scope>NUCLEOTIDE SEQUENCE</scope>
    <source>
        <strain evidence="12">TUCIM 5799</strain>
    </source>
</reference>
<feature type="region of interest" description="Disordered" evidence="11">
    <location>
        <begin position="1"/>
        <end position="25"/>
    </location>
</feature>
<feature type="compositionally biased region" description="Polar residues" evidence="11">
    <location>
        <begin position="176"/>
        <end position="199"/>
    </location>
</feature>
<evidence type="ECO:0000256" key="10">
    <source>
        <dbReference type="RuleBase" id="RU361208"/>
    </source>
</evidence>
<evidence type="ECO:0000256" key="4">
    <source>
        <dbReference type="ARBA" id="ARBA00022525"/>
    </source>
</evidence>
<evidence type="ECO:0000256" key="5">
    <source>
        <dbReference type="ARBA" id="ARBA00022729"/>
    </source>
</evidence>
<dbReference type="EMBL" id="JAFIMR010000004">
    <property type="protein sequence ID" value="KAI1879373.1"/>
    <property type="molecule type" value="Genomic_DNA"/>
</dbReference>
<comment type="caution">
    <text evidence="12">The sequence shown here is derived from an EMBL/GenBank/DDBJ whole genome shotgun (WGS) entry which is preliminary data.</text>
</comment>
<keyword evidence="8 10" id="KW-0326">Glycosidase</keyword>
<dbReference type="InterPro" id="IPR009939">
    <property type="entry name" value="Chitosanase_fungal"/>
</dbReference>
<evidence type="ECO:0000313" key="13">
    <source>
        <dbReference type="Proteomes" id="UP000829685"/>
    </source>
</evidence>
<evidence type="ECO:0000256" key="1">
    <source>
        <dbReference type="ARBA" id="ARBA00000405"/>
    </source>
</evidence>
<comment type="catalytic activity">
    <reaction evidence="1 10">
        <text>Endohydrolysis of beta-(1-&gt;4)-linkages between D-glucosamine residues in a partly acetylated chitosan.</text>
        <dbReference type="EC" id="3.2.1.132"/>
    </reaction>
</comment>